<proteinExistence type="predicted"/>
<gene>
    <name evidence="1" type="ORF">T4C_8438</name>
</gene>
<comment type="caution">
    <text evidence="1">The sequence shown here is derived from an EMBL/GenBank/DDBJ whole genome shotgun (WGS) entry which is preliminary data.</text>
</comment>
<dbReference type="Proteomes" id="UP000054826">
    <property type="component" value="Unassembled WGS sequence"/>
</dbReference>
<reference evidence="1 2" key="1">
    <citation type="submission" date="2015-01" db="EMBL/GenBank/DDBJ databases">
        <title>Evolution of Trichinella species and genotypes.</title>
        <authorList>
            <person name="Korhonen P.K."/>
            <person name="Edoardo P."/>
            <person name="Giuseppe L.R."/>
            <person name="Gasser R.B."/>
        </authorList>
    </citation>
    <scope>NUCLEOTIDE SEQUENCE [LARGE SCALE GENOMIC DNA]</scope>
    <source>
        <strain evidence="1">ISS176</strain>
    </source>
</reference>
<name>A0A0V1GDP4_TRIPS</name>
<accession>A0A0V1GDP4</accession>
<evidence type="ECO:0000313" key="1">
    <source>
        <dbReference type="EMBL" id="KRY96359.1"/>
    </source>
</evidence>
<dbReference type="AlphaFoldDB" id="A0A0V1GDP4"/>
<sequence>MSFSSNALPCFFQILAAETPENCAFVLSVLVQYSSQILA</sequence>
<dbReference type="EMBL" id="JYDV01003506">
    <property type="protein sequence ID" value="KRY96359.1"/>
    <property type="molecule type" value="Genomic_DNA"/>
</dbReference>
<protein>
    <submittedName>
        <fullName evidence="1">Uncharacterized protein</fullName>
    </submittedName>
</protein>
<feature type="non-terminal residue" evidence="1">
    <location>
        <position position="39"/>
    </location>
</feature>
<organism evidence="1 2">
    <name type="scientific">Trichinella pseudospiralis</name>
    <name type="common">Parasitic roundworm</name>
    <dbReference type="NCBI Taxonomy" id="6337"/>
    <lineage>
        <taxon>Eukaryota</taxon>
        <taxon>Metazoa</taxon>
        <taxon>Ecdysozoa</taxon>
        <taxon>Nematoda</taxon>
        <taxon>Enoplea</taxon>
        <taxon>Dorylaimia</taxon>
        <taxon>Trichinellida</taxon>
        <taxon>Trichinellidae</taxon>
        <taxon>Trichinella</taxon>
    </lineage>
</organism>
<evidence type="ECO:0000313" key="2">
    <source>
        <dbReference type="Proteomes" id="UP000054826"/>
    </source>
</evidence>